<feature type="compositionally biased region" description="Basic and acidic residues" evidence="1">
    <location>
        <begin position="375"/>
        <end position="384"/>
    </location>
</feature>
<evidence type="ECO:0000313" key="3">
    <source>
        <dbReference type="Proteomes" id="UP000597507"/>
    </source>
</evidence>
<feature type="region of interest" description="Disordered" evidence="1">
    <location>
        <begin position="358"/>
        <end position="384"/>
    </location>
</feature>
<gene>
    <name evidence="2" type="ORF">GCM10010964_21590</name>
</gene>
<evidence type="ECO:0008006" key="4">
    <source>
        <dbReference type="Google" id="ProtNLM"/>
    </source>
</evidence>
<dbReference type="AlphaFoldDB" id="A0A8J2ZAV9"/>
<dbReference type="EMBL" id="BMKS01000005">
    <property type="protein sequence ID" value="GGG33399.1"/>
    <property type="molecule type" value="Genomic_DNA"/>
</dbReference>
<organism evidence="2 3">
    <name type="scientific">Caldovatus sediminis</name>
    <dbReference type="NCBI Taxonomy" id="2041189"/>
    <lineage>
        <taxon>Bacteria</taxon>
        <taxon>Pseudomonadati</taxon>
        <taxon>Pseudomonadota</taxon>
        <taxon>Alphaproteobacteria</taxon>
        <taxon>Acetobacterales</taxon>
        <taxon>Roseomonadaceae</taxon>
        <taxon>Caldovatus</taxon>
    </lineage>
</organism>
<reference evidence="2 3" key="1">
    <citation type="journal article" date="2014" name="Int. J. Syst. Evol. Microbiol.">
        <title>Complete genome sequence of Corynebacterium casei LMG S-19264T (=DSM 44701T), isolated from a smear-ripened cheese.</title>
        <authorList>
            <consortium name="US DOE Joint Genome Institute (JGI-PGF)"/>
            <person name="Walter F."/>
            <person name="Albersmeier A."/>
            <person name="Kalinowski J."/>
            <person name="Ruckert C."/>
        </authorList>
    </citation>
    <scope>NUCLEOTIDE SEQUENCE [LARGE SCALE GENOMIC DNA]</scope>
    <source>
        <strain evidence="2 3">CGMCC 1.16330</strain>
    </source>
</reference>
<dbReference type="InterPro" id="IPR018666">
    <property type="entry name" value="DUF2125"/>
</dbReference>
<keyword evidence="3" id="KW-1185">Reference proteome</keyword>
<evidence type="ECO:0000313" key="2">
    <source>
        <dbReference type="EMBL" id="GGG33399.1"/>
    </source>
</evidence>
<name>A0A8J2ZAV9_9PROT</name>
<dbReference type="Pfam" id="PF09898">
    <property type="entry name" value="DUF2125"/>
    <property type="match status" value="1"/>
</dbReference>
<proteinExistence type="predicted"/>
<accession>A0A8J2ZAV9</accession>
<dbReference type="RefSeq" id="WP_188900022.1">
    <property type="nucleotide sequence ID" value="NZ_BMKS01000005.1"/>
</dbReference>
<comment type="caution">
    <text evidence="2">The sequence shown here is derived from an EMBL/GenBank/DDBJ whole genome shotgun (WGS) entry which is preliminary data.</text>
</comment>
<sequence>MPVKPHRRAARPARRASLLSLLALATLVLAALAAGHALLWRWTGDRIETSFEAWARTRRATGWQVEHGPPQRGGWPFAATLRLPGFRLAGGGATLPGGMDWQAEALVLRVALPRLDRLVVEAHGRQRLRLAATEIPFAADRLEAALPLAAEVLPREADLRAERLRLRAGAGAGALEVERAQAHLETSTTAIEGEPAVLLAFAAEGITLPPRAAGGNPLPRRAESLAGELVLSGPVPLGRRDPVTRAEAWRDAGGTLELRSIALRWGPVGAEAQATLTLDEALQPMGAGTVRVSGVGPAIEALAAEGALTPRGAATARTVLALLARTPAEGGPSRVELPITLEDRTLSLGGRLQLARLPPLAWPSRPQGPPGEASPAERSRSRPP</sequence>
<dbReference type="Proteomes" id="UP000597507">
    <property type="component" value="Unassembled WGS sequence"/>
</dbReference>
<evidence type="ECO:0000256" key="1">
    <source>
        <dbReference type="SAM" id="MobiDB-lite"/>
    </source>
</evidence>
<protein>
    <recommendedName>
        <fullName evidence="4">DUF2125 domain-containing protein</fullName>
    </recommendedName>
</protein>